<evidence type="ECO:0000256" key="5">
    <source>
        <dbReference type="SAM" id="Phobius"/>
    </source>
</evidence>
<dbReference type="PROSITE" id="PS00217">
    <property type="entry name" value="SUGAR_TRANSPORT_2"/>
    <property type="match status" value="1"/>
</dbReference>
<dbReference type="InterPro" id="IPR005829">
    <property type="entry name" value="Sugar_transporter_CS"/>
</dbReference>
<feature type="domain" description="Major facilitator superfamily (MFS) profile" evidence="6">
    <location>
        <begin position="46"/>
        <end position="515"/>
    </location>
</feature>
<feature type="transmembrane region" description="Helical" evidence="5">
    <location>
        <begin position="399"/>
        <end position="418"/>
    </location>
</feature>
<evidence type="ECO:0000313" key="7">
    <source>
        <dbReference type="EMBL" id="OAJ42456.1"/>
    </source>
</evidence>
<dbReference type="InterPro" id="IPR005828">
    <property type="entry name" value="MFS_sugar_transport-like"/>
</dbReference>
<dbReference type="OrthoDB" id="433512at2759"/>
<keyword evidence="3 5" id="KW-1133">Transmembrane helix</keyword>
<dbReference type="Proteomes" id="UP000077115">
    <property type="component" value="Unassembled WGS sequence"/>
</dbReference>
<dbReference type="Gene3D" id="1.20.1250.20">
    <property type="entry name" value="MFS general substrate transporter like domains"/>
    <property type="match status" value="2"/>
</dbReference>
<evidence type="ECO:0000256" key="1">
    <source>
        <dbReference type="ARBA" id="ARBA00004141"/>
    </source>
</evidence>
<feature type="transmembrane region" description="Helical" evidence="5">
    <location>
        <begin position="320"/>
        <end position="340"/>
    </location>
</feature>
<protein>
    <submittedName>
        <fullName evidence="7">Phosphate:H+ symporter</fullName>
    </submittedName>
</protein>
<dbReference type="PROSITE" id="PS50850">
    <property type="entry name" value="MFS"/>
    <property type="match status" value="1"/>
</dbReference>
<sequence>MSDSTTIVLAEVKPVGESAVLSTTQKRAQAFAHLDDAKLGWFHLRATLVAGVGFFTDAYDIFVISLAMPMIYRVWYPDVDFVKTHPHLDALVKASTNWGNFIGQIAFGYLGDKLGRKQMYGVELIIMIVCTVGSALSASTLRGMDVLTMLAIWRFFLGIGIGGDYPMSAIITSEFANVKHRGMLMAAVFAMQGVGILVGGIMTIVFLAAFESHIRNDILMLDYVWRFMLGFGVVPAIFAIYFRLTIPETPRFTVDVVGDEDKAVRDVARVLEMNKTLDLSSTWVEPEKPDSKDIDPVKTNTVKQSDASSFMAHFGQWKNARVLIGTAYTWFALDIAWYGLSLNQATILTAINFNGANAKSPYEQFFQKAVGAVIINLMGTVPGYWVTVATIEKLGRKPIQYMGFAVITVCLLILAIFWDFMLSHTTYFIVVYTISQFFFNFGPNTTTFVVPGEVFPTRWRSTGHGLSAAAGKLGAIIGVQAVGPYFTENARAVLYTFAVVMATGCAATYLIPETKGKTLEELSDEIEMDA</sequence>
<evidence type="ECO:0000256" key="3">
    <source>
        <dbReference type="ARBA" id="ARBA00022989"/>
    </source>
</evidence>
<dbReference type="AlphaFoldDB" id="A0A177WRK6"/>
<feature type="transmembrane region" description="Helical" evidence="5">
    <location>
        <begin position="223"/>
        <end position="242"/>
    </location>
</feature>
<feature type="transmembrane region" description="Helical" evidence="5">
    <location>
        <begin position="151"/>
        <end position="171"/>
    </location>
</feature>
<dbReference type="PROSITE" id="PS00216">
    <property type="entry name" value="SUGAR_TRANSPORT_1"/>
    <property type="match status" value="1"/>
</dbReference>
<feature type="transmembrane region" description="Helical" evidence="5">
    <location>
        <begin position="492"/>
        <end position="511"/>
    </location>
</feature>
<comment type="subcellular location">
    <subcellularLocation>
        <location evidence="1">Membrane</location>
        <topology evidence="1">Multi-pass membrane protein</topology>
    </subcellularLocation>
</comment>
<feature type="transmembrane region" description="Helical" evidence="5">
    <location>
        <begin position="120"/>
        <end position="139"/>
    </location>
</feature>
<dbReference type="PANTHER" id="PTHR24064">
    <property type="entry name" value="SOLUTE CARRIER FAMILY 22 MEMBER"/>
    <property type="match status" value="1"/>
</dbReference>
<organism evidence="7 8">
    <name type="scientific">Batrachochytrium dendrobatidis (strain JEL423)</name>
    <dbReference type="NCBI Taxonomy" id="403673"/>
    <lineage>
        <taxon>Eukaryota</taxon>
        <taxon>Fungi</taxon>
        <taxon>Fungi incertae sedis</taxon>
        <taxon>Chytridiomycota</taxon>
        <taxon>Chytridiomycota incertae sedis</taxon>
        <taxon>Chytridiomycetes</taxon>
        <taxon>Rhizophydiales</taxon>
        <taxon>Rhizophydiales incertae sedis</taxon>
        <taxon>Batrachochytrium</taxon>
    </lineage>
</organism>
<feature type="transmembrane region" description="Helical" evidence="5">
    <location>
        <begin position="424"/>
        <end position="442"/>
    </location>
</feature>
<feature type="transmembrane region" description="Helical" evidence="5">
    <location>
        <begin position="463"/>
        <end position="486"/>
    </location>
</feature>
<dbReference type="GO" id="GO:0016020">
    <property type="term" value="C:membrane"/>
    <property type="evidence" value="ECO:0007669"/>
    <property type="project" value="UniProtKB-SubCell"/>
</dbReference>
<dbReference type="STRING" id="403673.A0A177WRK6"/>
<keyword evidence="2 5" id="KW-0812">Transmembrane</keyword>
<evidence type="ECO:0000256" key="4">
    <source>
        <dbReference type="ARBA" id="ARBA00023136"/>
    </source>
</evidence>
<dbReference type="SUPFAM" id="SSF103473">
    <property type="entry name" value="MFS general substrate transporter"/>
    <property type="match status" value="1"/>
</dbReference>
<dbReference type="InterPro" id="IPR036259">
    <property type="entry name" value="MFS_trans_sf"/>
</dbReference>
<dbReference type="EMBL" id="DS022307">
    <property type="protein sequence ID" value="OAJ42456.1"/>
    <property type="molecule type" value="Genomic_DNA"/>
</dbReference>
<evidence type="ECO:0000259" key="6">
    <source>
        <dbReference type="PROSITE" id="PS50850"/>
    </source>
</evidence>
<dbReference type="Pfam" id="PF00083">
    <property type="entry name" value="Sugar_tr"/>
    <property type="match status" value="1"/>
</dbReference>
<feature type="transmembrane region" description="Helical" evidence="5">
    <location>
        <begin position="369"/>
        <end position="387"/>
    </location>
</feature>
<gene>
    <name evidence="7" type="ORF">BDEG_25907</name>
</gene>
<dbReference type="CDD" id="cd17364">
    <property type="entry name" value="MFS_PhT"/>
    <property type="match status" value="1"/>
</dbReference>
<accession>A0A177WRK6</accession>
<dbReference type="VEuPathDB" id="FungiDB:BDEG_25907"/>
<name>A0A177WRK6_BATDL</name>
<dbReference type="eggNOG" id="KOG0252">
    <property type="taxonomic scope" value="Eukaryota"/>
</dbReference>
<reference evidence="7 8" key="2">
    <citation type="submission" date="2016-05" db="EMBL/GenBank/DDBJ databases">
        <title>Lineage-specific infection strategies underlie the spectrum of fungal disease in amphibians.</title>
        <authorList>
            <person name="Cuomo C.A."/>
            <person name="Farrer R.A."/>
            <person name="James T."/>
            <person name="Longcore J."/>
            <person name="Birren B."/>
        </authorList>
    </citation>
    <scope>NUCLEOTIDE SEQUENCE [LARGE SCALE GENOMIC DNA]</scope>
    <source>
        <strain evidence="7 8">JEL423</strain>
    </source>
</reference>
<evidence type="ECO:0000256" key="2">
    <source>
        <dbReference type="ARBA" id="ARBA00022692"/>
    </source>
</evidence>
<dbReference type="GO" id="GO:0022857">
    <property type="term" value="F:transmembrane transporter activity"/>
    <property type="evidence" value="ECO:0007669"/>
    <property type="project" value="InterPro"/>
</dbReference>
<evidence type="ECO:0000313" key="8">
    <source>
        <dbReference type="Proteomes" id="UP000077115"/>
    </source>
</evidence>
<feature type="transmembrane region" description="Helical" evidence="5">
    <location>
        <begin position="183"/>
        <end position="211"/>
    </location>
</feature>
<proteinExistence type="predicted"/>
<keyword evidence="4 5" id="KW-0472">Membrane</keyword>
<dbReference type="InterPro" id="IPR020846">
    <property type="entry name" value="MFS_dom"/>
</dbReference>
<reference evidence="7 8" key="1">
    <citation type="submission" date="2006-10" db="EMBL/GenBank/DDBJ databases">
        <title>The Genome Sequence of Batrachochytrium dendrobatidis JEL423.</title>
        <authorList>
            <consortium name="The Broad Institute Genome Sequencing Platform"/>
            <person name="Birren B."/>
            <person name="Lander E."/>
            <person name="Galagan J."/>
            <person name="Cuomo C."/>
            <person name="Devon K."/>
            <person name="Jaffe D."/>
            <person name="Butler J."/>
            <person name="Alvarez P."/>
            <person name="Gnerre S."/>
            <person name="Grabherr M."/>
            <person name="Kleber M."/>
            <person name="Mauceli E."/>
            <person name="Brockman W."/>
            <person name="Young S."/>
            <person name="LaButti K."/>
            <person name="Sykes S."/>
            <person name="DeCaprio D."/>
            <person name="Crawford M."/>
            <person name="Koehrsen M."/>
            <person name="Engels R."/>
            <person name="Montgomery P."/>
            <person name="Pearson M."/>
            <person name="Howarth C."/>
            <person name="Larson L."/>
            <person name="White J."/>
            <person name="O'Leary S."/>
            <person name="Kodira C."/>
            <person name="Zeng Q."/>
            <person name="Yandava C."/>
            <person name="Alvarado L."/>
            <person name="Longcore J."/>
            <person name="James T."/>
        </authorList>
    </citation>
    <scope>NUCLEOTIDE SEQUENCE [LARGE SCALE GENOMIC DNA]</scope>
    <source>
        <strain evidence="7 8">JEL423</strain>
    </source>
</reference>